<accession>A0A699QUX9</accession>
<protein>
    <recommendedName>
        <fullName evidence="2">DUF4283 domain-containing protein</fullName>
    </recommendedName>
</protein>
<organism evidence="3">
    <name type="scientific">Tanacetum cinerariifolium</name>
    <name type="common">Dalmatian daisy</name>
    <name type="synonym">Chrysanthemum cinerariifolium</name>
    <dbReference type="NCBI Taxonomy" id="118510"/>
    <lineage>
        <taxon>Eukaryota</taxon>
        <taxon>Viridiplantae</taxon>
        <taxon>Streptophyta</taxon>
        <taxon>Embryophyta</taxon>
        <taxon>Tracheophyta</taxon>
        <taxon>Spermatophyta</taxon>
        <taxon>Magnoliopsida</taxon>
        <taxon>eudicotyledons</taxon>
        <taxon>Gunneridae</taxon>
        <taxon>Pentapetalae</taxon>
        <taxon>asterids</taxon>
        <taxon>campanulids</taxon>
        <taxon>Asterales</taxon>
        <taxon>Asteraceae</taxon>
        <taxon>Asteroideae</taxon>
        <taxon>Anthemideae</taxon>
        <taxon>Anthemidinae</taxon>
        <taxon>Tanacetum</taxon>
    </lineage>
</organism>
<dbReference type="EMBL" id="BKCJ011044828">
    <property type="protein sequence ID" value="GFC73911.1"/>
    <property type="molecule type" value="Genomic_DNA"/>
</dbReference>
<feature type="non-terminal residue" evidence="3">
    <location>
        <position position="1"/>
    </location>
</feature>
<dbReference type="PANTHER" id="PTHR31286:SF99">
    <property type="entry name" value="DUF4283 DOMAIN-CONTAINING PROTEIN"/>
    <property type="match status" value="1"/>
</dbReference>
<evidence type="ECO:0000313" key="3">
    <source>
        <dbReference type="EMBL" id="GFC73911.1"/>
    </source>
</evidence>
<feature type="region of interest" description="Disordered" evidence="1">
    <location>
        <begin position="1"/>
        <end position="24"/>
    </location>
</feature>
<comment type="caution">
    <text evidence="3">The sequence shown here is derived from an EMBL/GenBank/DDBJ whole genome shotgun (WGS) entry which is preliminary data.</text>
</comment>
<name>A0A699QUX9_TANCI</name>
<dbReference type="InterPro" id="IPR025558">
    <property type="entry name" value="DUF4283"/>
</dbReference>
<dbReference type="PANTHER" id="PTHR31286">
    <property type="entry name" value="GLYCINE-RICH CELL WALL STRUCTURAL PROTEIN 1.8-LIKE"/>
    <property type="match status" value="1"/>
</dbReference>
<reference evidence="3" key="1">
    <citation type="journal article" date="2019" name="Sci. Rep.">
        <title>Draft genome of Tanacetum cinerariifolium, the natural source of mosquito coil.</title>
        <authorList>
            <person name="Yamashiro T."/>
            <person name="Shiraishi A."/>
            <person name="Satake H."/>
            <person name="Nakayama K."/>
        </authorList>
    </citation>
    <scope>NUCLEOTIDE SEQUENCE</scope>
</reference>
<feature type="domain" description="DUF4283" evidence="2">
    <location>
        <begin position="166"/>
        <end position="247"/>
    </location>
</feature>
<gene>
    <name evidence="3" type="ORF">Tci_845881</name>
</gene>
<proteinExistence type="predicted"/>
<feature type="non-terminal residue" evidence="3">
    <location>
        <position position="292"/>
    </location>
</feature>
<evidence type="ECO:0000256" key="1">
    <source>
        <dbReference type="SAM" id="MobiDB-lite"/>
    </source>
</evidence>
<evidence type="ECO:0000259" key="2">
    <source>
        <dbReference type="Pfam" id="PF14111"/>
    </source>
</evidence>
<dbReference type="Pfam" id="PF14111">
    <property type="entry name" value="DUF4283"/>
    <property type="match status" value="1"/>
</dbReference>
<feature type="region of interest" description="Disordered" evidence="1">
    <location>
        <begin position="75"/>
        <end position="94"/>
    </location>
</feature>
<feature type="compositionally biased region" description="Basic and acidic residues" evidence="1">
    <location>
        <begin position="12"/>
        <end position="22"/>
    </location>
</feature>
<dbReference type="InterPro" id="IPR040256">
    <property type="entry name" value="At4g02000-like"/>
</dbReference>
<dbReference type="AlphaFoldDB" id="A0A699QUX9"/>
<sequence>GFLDSGDKKKKKDGDGVKKDATDEAGNVGIAVKVKFIDGKLRKPIRGAPITMDVPAMGSTYVGGPPTKSILKKTDYEKGEARNGGKNTPTKVRFGPITTSTVAIPADAEGSSNGGTCEARTNCSFASLGRPKESSTKVHFRALVNDEKLESFDCVLPKAAASKVKSRYENSIVGFFLGKDPSFPVVKQYALNTWRTFGFEKITRNDDGVYLFKFASKSGMDQVLEKGPWLIRKSPIILNKWTPSVSLKKCEVANVPVWVKMYNVQVLAYSKDGLSLIATQIGKPIMLDAFTS</sequence>